<keyword evidence="2" id="KW-1185">Reference proteome</keyword>
<reference evidence="1" key="2">
    <citation type="submission" date="2022-06" db="EMBL/GenBank/DDBJ databases">
        <title>Thermospira aquatica gen. nov., sp. nov.</title>
        <authorList>
            <person name="Ben Ali Gam Z."/>
            <person name="Labat M."/>
        </authorList>
    </citation>
    <scope>NUCLEOTIDE SEQUENCE</scope>
    <source>
        <strain evidence="1">F1F22</strain>
    </source>
</reference>
<dbReference type="AlphaFoldDB" id="A0AAX3BBW5"/>
<name>A0AAX3BBW5_9SPIR</name>
<proteinExistence type="predicted"/>
<dbReference type="NCBIfam" id="TIGR02081">
    <property type="entry name" value="metW"/>
    <property type="match status" value="1"/>
</dbReference>
<organism evidence="1 2">
    <name type="scientific">Thermospira aquatica</name>
    <dbReference type="NCBI Taxonomy" id="2828656"/>
    <lineage>
        <taxon>Bacteria</taxon>
        <taxon>Pseudomonadati</taxon>
        <taxon>Spirochaetota</taxon>
        <taxon>Spirochaetia</taxon>
        <taxon>Brevinematales</taxon>
        <taxon>Thermospiraceae</taxon>
        <taxon>Thermospira</taxon>
    </lineage>
</organism>
<sequence>MRRLEEALGMRVDLGVMADWIAQGSKVLDLGCGRGELLSYLIHHKQVRGIGVEIDEESFLACVEKGIPVIQRDINLSLKDVEDQSFDYVIISQTVQQLQRPDLLILESLRIGRYVIVSFPNFGHYRIRLNLLFSGRMPKSKALPYEWYNTPNIHLMTIKDFQDFCHRYQITVHQWYYFWQTRGGKWLLLPNWFASGCLALISRRDEYEKKA</sequence>
<dbReference type="InterPro" id="IPR029063">
    <property type="entry name" value="SAM-dependent_MTases_sf"/>
</dbReference>
<evidence type="ECO:0000313" key="2">
    <source>
        <dbReference type="Proteomes" id="UP001056539"/>
    </source>
</evidence>
<accession>A0AAX3BBW5</accession>
<dbReference type="EMBL" id="CP073355">
    <property type="protein sequence ID" value="URA09808.1"/>
    <property type="molecule type" value="Genomic_DNA"/>
</dbReference>
<dbReference type="SUPFAM" id="SSF53335">
    <property type="entry name" value="S-adenosyl-L-methionine-dependent methyltransferases"/>
    <property type="match status" value="1"/>
</dbReference>
<dbReference type="InterPro" id="IPR010743">
    <property type="entry name" value="Methionine_synth_MetW"/>
</dbReference>
<dbReference type="Pfam" id="PF07021">
    <property type="entry name" value="MetW"/>
    <property type="match status" value="1"/>
</dbReference>
<dbReference type="Gene3D" id="3.40.50.150">
    <property type="entry name" value="Vaccinia Virus protein VP39"/>
    <property type="match status" value="1"/>
</dbReference>
<dbReference type="Proteomes" id="UP001056539">
    <property type="component" value="Chromosome"/>
</dbReference>
<dbReference type="RefSeq" id="WP_271434942.1">
    <property type="nucleotide sequence ID" value="NZ_CP073355.1"/>
</dbReference>
<evidence type="ECO:0000313" key="1">
    <source>
        <dbReference type="EMBL" id="URA09808.1"/>
    </source>
</evidence>
<protein>
    <submittedName>
        <fullName evidence="1">Methionine biosynthesis protein MetW</fullName>
    </submittedName>
</protein>
<dbReference type="KEGG" id="taqu:KDW03_10020"/>
<gene>
    <name evidence="1" type="primary">metW</name>
    <name evidence="1" type="ORF">KDW03_10020</name>
</gene>
<reference evidence="1" key="1">
    <citation type="submission" date="2021-04" db="EMBL/GenBank/DDBJ databases">
        <authorList>
            <person name="Postec A."/>
        </authorList>
    </citation>
    <scope>NUCLEOTIDE SEQUENCE</scope>
    <source>
        <strain evidence="1">F1F22</strain>
    </source>
</reference>
<dbReference type="CDD" id="cd02440">
    <property type="entry name" value="AdoMet_MTases"/>
    <property type="match status" value="1"/>
</dbReference>